<dbReference type="KEGG" id="brh:RBRH_01939"/>
<dbReference type="EMBL" id="FR687359">
    <property type="protein sequence ID" value="CBW73803.1"/>
    <property type="molecule type" value="Genomic_DNA"/>
</dbReference>
<protein>
    <submittedName>
        <fullName evidence="1">Uncharacterized protein</fullName>
    </submittedName>
</protein>
<evidence type="ECO:0000313" key="1">
    <source>
        <dbReference type="EMBL" id="CBW73803.1"/>
    </source>
</evidence>
<proteinExistence type="predicted"/>
<dbReference type="Proteomes" id="UP000007437">
    <property type="component" value="Chromosome"/>
</dbReference>
<evidence type="ECO:0000313" key="2">
    <source>
        <dbReference type="Proteomes" id="UP000007437"/>
    </source>
</evidence>
<accession>E5ALD0</accession>
<sequence>MATVFCFTSHLYRALAWYFNNSLIVLRNGHTEGVSDKQALFPKDAKPRG</sequence>
<organism evidence="1 2">
    <name type="scientific">Mycetohabitans rhizoxinica (strain DSM 19002 / CIP 109453 / HKI 454)</name>
    <name type="common">Paraburkholderia rhizoxinica</name>
    <dbReference type="NCBI Taxonomy" id="882378"/>
    <lineage>
        <taxon>Bacteria</taxon>
        <taxon>Pseudomonadati</taxon>
        <taxon>Pseudomonadota</taxon>
        <taxon>Betaproteobacteria</taxon>
        <taxon>Burkholderiales</taxon>
        <taxon>Burkholderiaceae</taxon>
        <taxon>Mycetohabitans</taxon>
    </lineage>
</organism>
<name>E5ALD0_MYCRK</name>
<dbReference type="HOGENOM" id="CLU_3133352_0_0_4"/>
<reference evidence="1 2" key="1">
    <citation type="journal article" date="2011" name="J. Bacteriol.">
        <title>Complete genome sequence of Burkholderia rhizoxinica, an endosymbiont of Rhizopus microsporus.</title>
        <authorList>
            <person name="Lackner G."/>
            <person name="Moebius N."/>
            <person name="Partida-Martinez L."/>
            <person name="Hertweck C."/>
        </authorList>
    </citation>
    <scope>NUCLEOTIDE SEQUENCE [LARGE SCALE GENOMIC DNA]</scope>
    <source>
        <strain evidence="2">DSM 19002 / CIP 109453 / HKI 454</strain>
    </source>
</reference>
<dbReference type="STRING" id="882378.RBRH_01939"/>
<dbReference type="AlphaFoldDB" id="E5ALD0"/>
<gene>
    <name evidence="1" type="ordered locus">RBRH_01939</name>
</gene>